<evidence type="ECO:0000256" key="3">
    <source>
        <dbReference type="SAM" id="MobiDB-lite"/>
    </source>
</evidence>
<dbReference type="InterPro" id="IPR011009">
    <property type="entry name" value="Kinase-like_dom_sf"/>
</dbReference>
<evidence type="ECO:0000313" key="4">
    <source>
        <dbReference type="EMBL" id="KAA6412812.1"/>
    </source>
</evidence>
<comment type="catalytic activity">
    <reaction evidence="2">
        <text>N(6)-D-ribulosyl-L-lysyl-[protein] + ATP = N(6)-(3-O-phospho-D-ribulosyl)-L-lysyl-[protein] + ADP + H(+)</text>
        <dbReference type="Rhea" id="RHEA:48432"/>
        <dbReference type="Rhea" id="RHEA-COMP:12103"/>
        <dbReference type="Rhea" id="RHEA-COMP:12104"/>
        <dbReference type="ChEBI" id="CHEBI:15378"/>
        <dbReference type="ChEBI" id="CHEBI:30616"/>
        <dbReference type="ChEBI" id="CHEBI:90418"/>
        <dbReference type="ChEBI" id="CHEBI:90420"/>
        <dbReference type="ChEBI" id="CHEBI:456216"/>
        <dbReference type="EC" id="2.7.1.172"/>
    </reaction>
    <physiologicalReaction direction="left-to-right" evidence="2">
        <dbReference type="Rhea" id="RHEA:48433"/>
    </physiologicalReaction>
</comment>
<dbReference type="SUPFAM" id="SSF56112">
    <property type="entry name" value="Protein kinase-like (PK-like)"/>
    <property type="match status" value="1"/>
</dbReference>
<evidence type="ECO:0000256" key="1">
    <source>
        <dbReference type="ARBA" id="ARBA00011961"/>
    </source>
</evidence>
<reference evidence="4 5" key="1">
    <citation type="submission" date="2019-09" db="EMBL/GenBank/DDBJ databases">
        <title>The hologenome of the rock-dwelling lichen Lasallia pustulata.</title>
        <authorList>
            <person name="Greshake Tzovaras B."/>
            <person name="Segers F."/>
            <person name="Bicker A."/>
            <person name="Dal Grande F."/>
            <person name="Otte J."/>
            <person name="Hankeln T."/>
            <person name="Schmitt I."/>
            <person name="Ebersberger I."/>
        </authorList>
    </citation>
    <scope>NUCLEOTIDE SEQUENCE [LARGE SCALE GENOMIC DNA]</scope>
    <source>
        <strain evidence="4">A1-1</strain>
    </source>
</reference>
<feature type="region of interest" description="Disordered" evidence="3">
    <location>
        <begin position="435"/>
        <end position="470"/>
    </location>
</feature>
<name>A0A5M8PUX2_9LECA</name>
<dbReference type="AlphaFoldDB" id="A0A5M8PUX2"/>
<dbReference type="GO" id="GO:0102193">
    <property type="term" value="F:protein-ribulosamine 3-kinase activity"/>
    <property type="evidence" value="ECO:0007669"/>
    <property type="project" value="UniProtKB-EC"/>
</dbReference>
<gene>
    <name evidence="4" type="ORF">FRX48_03804</name>
</gene>
<evidence type="ECO:0000313" key="5">
    <source>
        <dbReference type="Proteomes" id="UP000324767"/>
    </source>
</evidence>
<sequence>MPDTVTDKVADNVADEVIWDKEIDVPKKWIEFVDENVLARLPSGTQIKSIGPHGASYWTRTAEIETEQEDGSALSFFLKVTQHDTGKGMVTGEFASMTALHNTVPDLTPSPIAWGTYASDPNVHFFLCSFVDMTDDVPDIQKFTAKIAELHKKSASPTGKYGFSIPTYLGTIPQETAWTDSWEEFFTKSMKRWLVVEENSQGYDEEMKRLSEALLSKVIPRLLRPLETGGRKIQPCLVHGDLWDGNTSSNAETDSPVIFDASCVYAHNEVEMAPWRPIRHKIGKPYVRAYHKHFPISAPEEDQDDRNALYCIRFNMCSSALYPGNLRFRRIIIEEMRALVEKFPDGYEGWEKEKESAVRGPISDTEQKVETVFSIPDPNSPPRLLPGEAPPHSIPPPLIHHPERDASTDLIGAIPHSQTTPPLPAVSADGVLPLGGEASWETPENGGLLGGETPPHPISGKVRLGIETTG</sequence>
<evidence type="ECO:0000256" key="2">
    <source>
        <dbReference type="ARBA" id="ARBA00048655"/>
    </source>
</evidence>
<dbReference type="EMBL" id="VXIT01000005">
    <property type="protein sequence ID" value="KAA6412812.1"/>
    <property type="molecule type" value="Genomic_DNA"/>
</dbReference>
<dbReference type="PANTHER" id="PTHR12149">
    <property type="entry name" value="FRUCTOSAMINE 3 KINASE-RELATED PROTEIN"/>
    <property type="match status" value="1"/>
</dbReference>
<accession>A0A5M8PUX2</accession>
<organism evidence="4 5">
    <name type="scientific">Lasallia pustulata</name>
    <dbReference type="NCBI Taxonomy" id="136370"/>
    <lineage>
        <taxon>Eukaryota</taxon>
        <taxon>Fungi</taxon>
        <taxon>Dikarya</taxon>
        <taxon>Ascomycota</taxon>
        <taxon>Pezizomycotina</taxon>
        <taxon>Lecanoromycetes</taxon>
        <taxon>OSLEUM clade</taxon>
        <taxon>Umbilicariomycetidae</taxon>
        <taxon>Umbilicariales</taxon>
        <taxon>Umbilicariaceae</taxon>
        <taxon>Lasallia</taxon>
    </lineage>
</organism>
<dbReference type="Proteomes" id="UP000324767">
    <property type="component" value="Unassembled WGS sequence"/>
</dbReference>
<proteinExistence type="predicted"/>
<comment type="caution">
    <text evidence="4">The sequence shown here is derived from an EMBL/GenBank/DDBJ whole genome shotgun (WGS) entry which is preliminary data.</text>
</comment>
<dbReference type="Gene3D" id="3.90.1200.10">
    <property type="match status" value="1"/>
</dbReference>
<protein>
    <recommendedName>
        <fullName evidence="1">protein-ribulosamine 3-kinase</fullName>
        <ecNumber evidence="1">2.7.1.172</ecNumber>
    </recommendedName>
</protein>
<dbReference type="InterPro" id="IPR016477">
    <property type="entry name" value="Fructo-/Ketosamine-3-kinase"/>
</dbReference>
<dbReference type="EC" id="2.7.1.172" evidence="1"/>
<dbReference type="PANTHER" id="PTHR12149:SF8">
    <property type="entry name" value="PROTEIN-RIBULOSAMINE 3-KINASE"/>
    <property type="match status" value="1"/>
</dbReference>
<dbReference type="OrthoDB" id="5772781at2759"/>
<dbReference type="Pfam" id="PF03881">
    <property type="entry name" value="Fructosamin_kin"/>
    <property type="match status" value="1"/>
</dbReference>